<dbReference type="EMBL" id="JBJGEB010000025">
    <property type="protein sequence ID" value="MFK7643157.1"/>
    <property type="molecule type" value="Genomic_DNA"/>
</dbReference>
<reference evidence="1 2" key="1">
    <citation type="submission" date="2024-11" db="EMBL/GenBank/DDBJ databases">
        <authorList>
            <person name="Mikucki A.G."/>
            <person name="Kahler C.M."/>
        </authorList>
    </citation>
    <scope>NUCLEOTIDE SEQUENCE [LARGE SCALE GENOMIC DNA]</scope>
    <source>
        <strain evidence="1 2">EXNM717</strain>
    </source>
</reference>
<name>A0ABW8Q808_9NEIS</name>
<sequence>MIYLYQTKWQKYVTSIPELDNFFPTSDKNIDIAIIAYYGNSEEENIFKSIMSQLLENSIVLKVIENQITKNINFLDYEFDNIFKVITNNTSFSEYFYSDIVIKGDDILTNNLIESKEFIINLKKYRIYKKYGKDYQLKYPYIWELFETGKITTPLSTYFLNHSEFIMIPKIATGGIGNLATNILFKHPSVFIYFKYSCQK</sequence>
<organism evidence="1 2">
    <name type="scientific">Neisseria oralis</name>
    <dbReference type="NCBI Taxonomy" id="1107316"/>
    <lineage>
        <taxon>Bacteria</taxon>
        <taxon>Pseudomonadati</taxon>
        <taxon>Pseudomonadota</taxon>
        <taxon>Betaproteobacteria</taxon>
        <taxon>Neisseriales</taxon>
        <taxon>Neisseriaceae</taxon>
        <taxon>Neisseria</taxon>
    </lineage>
</organism>
<protein>
    <submittedName>
        <fullName evidence="1">Uncharacterized protein</fullName>
    </submittedName>
</protein>
<accession>A0ABW8Q808</accession>
<proteinExistence type="predicted"/>
<gene>
    <name evidence="1" type="ORF">ACI43T_11805</name>
</gene>
<evidence type="ECO:0000313" key="1">
    <source>
        <dbReference type="EMBL" id="MFK7643157.1"/>
    </source>
</evidence>
<comment type="caution">
    <text evidence="1">The sequence shown here is derived from an EMBL/GenBank/DDBJ whole genome shotgun (WGS) entry which is preliminary data.</text>
</comment>
<dbReference type="RefSeq" id="WP_405387286.1">
    <property type="nucleotide sequence ID" value="NZ_JBJGEB010000025.1"/>
</dbReference>
<dbReference type="Proteomes" id="UP001621964">
    <property type="component" value="Unassembled WGS sequence"/>
</dbReference>
<keyword evidence="2" id="KW-1185">Reference proteome</keyword>
<evidence type="ECO:0000313" key="2">
    <source>
        <dbReference type="Proteomes" id="UP001621964"/>
    </source>
</evidence>